<organism evidence="2 3">
    <name type="scientific">Knufia peltigerae</name>
    <dbReference type="NCBI Taxonomy" id="1002370"/>
    <lineage>
        <taxon>Eukaryota</taxon>
        <taxon>Fungi</taxon>
        <taxon>Dikarya</taxon>
        <taxon>Ascomycota</taxon>
        <taxon>Pezizomycotina</taxon>
        <taxon>Eurotiomycetes</taxon>
        <taxon>Chaetothyriomycetidae</taxon>
        <taxon>Chaetothyriales</taxon>
        <taxon>Trichomeriaceae</taxon>
        <taxon>Knufia</taxon>
    </lineage>
</organism>
<dbReference type="InterPro" id="IPR002818">
    <property type="entry name" value="DJ-1/PfpI"/>
</dbReference>
<dbReference type="Gene3D" id="3.40.50.880">
    <property type="match status" value="1"/>
</dbReference>
<dbReference type="InterPro" id="IPR052158">
    <property type="entry name" value="INH-QAR"/>
</dbReference>
<dbReference type="SUPFAM" id="SSF52317">
    <property type="entry name" value="Class I glutamine amidotransferase-like"/>
    <property type="match status" value="1"/>
</dbReference>
<dbReference type="Proteomes" id="UP001172681">
    <property type="component" value="Unassembled WGS sequence"/>
</dbReference>
<dbReference type="PANTHER" id="PTHR43130">
    <property type="entry name" value="ARAC-FAMILY TRANSCRIPTIONAL REGULATOR"/>
    <property type="match status" value="1"/>
</dbReference>
<dbReference type="InterPro" id="IPR029062">
    <property type="entry name" value="Class_I_gatase-like"/>
</dbReference>
<accession>A0AA39CQK7</accession>
<keyword evidence="3" id="KW-1185">Reference proteome</keyword>
<reference evidence="2" key="1">
    <citation type="submission" date="2022-10" db="EMBL/GenBank/DDBJ databases">
        <title>Culturing micro-colonial fungi from biological soil crusts in the Mojave desert and describing Neophaeococcomyces mojavensis, and introducing the new genera and species Taxawa tesnikishii.</title>
        <authorList>
            <person name="Kurbessoian T."/>
            <person name="Stajich J.E."/>
        </authorList>
    </citation>
    <scope>NUCLEOTIDE SEQUENCE</scope>
    <source>
        <strain evidence="2">TK_35</strain>
    </source>
</reference>
<proteinExistence type="predicted"/>
<evidence type="ECO:0000313" key="3">
    <source>
        <dbReference type="Proteomes" id="UP001172681"/>
    </source>
</evidence>
<protein>
    <recommendedName>
        <fullName evidence="1">DJ-1/PfpI domain-containing protein</fullName>
    </recommendedName>
</protein>
<comment type="caution">
    <text evidence="2">The sequence shown here is derived from an EMBL/GenBank/DDBJ whole genome shotgun (WGS) entry which is preliminary data.</text>
</comment>
<gene>
    <name evidence="2" type="ORF">H2204_012941</name>
</gene>
<dbReference type="EMBL" id="JAPDRN010000138">
    <property type="protein sequence ID" value="KAJ9618809.1"/>
    <property type="molecule type" value="Genomic_DNA"/>
</dbReference>
<evidence type="ECO:0000259" key="1">
    <source>
        <dbReference type="Pfam" id="PF01965"/>
    </source>
</evidence>
<dbReference type="PANTHER" id="PTHR43130:SF7">
    <property type="entry name" value="DJ-1_PFPI DOMAIN-CONTAINING PROTEIN"/>
    <property type="match status" value="1"/>
</dbReference>
<feature type="domain" description="DJ-1/PfpI" evidence="1">
    <location>
        <begin position="75"/>
        <end position="195"/>
    </location>
</feature>
<dbReference type="Pfam" id="PF01965">
    <property type="entry name" value="DJ-1_PfpI"/>
    <property type="match status" value="1"/>
</dbReference>
<name>A0AA39CQK7_9EURO</name>
<sequence length="253" mass="27305">MTSTQRKATSLRVGMLLVPPVQLLDASAIDVFGMLTPEYLKACGLPQPLLDLAIPVSLHYIGQSGPGTHAPMTADATLPITDSLTSPEVQPGRLDVLLIPGPDPSVVPDAAVVDFIHAHKKKGETDFLVICTGSLTAGYAGLLDHKRATGPRGLEPKLKEKFPAANFVDRRWERDGRLWTSGGITNGLDLTAAYLHHKVQKELADLVCAMADIGDRSQDYESGKAGNTIWWIWLVLRSLVKGKPKSNPGKKES</sequence>
<evidence type="ECO:0000313" key="2">
    <source>
        <dbReference type="EMBL" id="KAJ9618809.1"/>
    </source>
</evidence>
<dbReference type="AlphaFoldDB" id="A0AA39CQK7"/>